<evidence type="ECO:0000259" key="4">
    <source>
        <dbReference type="Pfam" id="PF00347"/>
    </source>
</evidence>
<protein>
    <submittedName>
        <fullName evidence="5">60s ribosomal protein l9</fullName>
    </submittedName>
</protein>
<evidence type="ECO:0000256" key="3">
    <source>
        <dbReference type="ARBA" id="ARBA00023274"/>
    </source>
</evidence>
<comment type="caution">
    <text evidence="5">The sequence shown here is derived from an EMBL/GenBank/DDBJ whole genome shotgun (WGS) entry which is preliminary data.</text>
</comment>
<dbReference type="GeneID" id="25990061"/>
<dbReference type="InterPro" id="IPR020040">
    <property type="entry name" value="Ribosomal_uL6_a/b-dom"/>
</dbReference>
<comment type="similarity">
    <text evidence="1">Belongs to the universal ribosomal protein uL6 family.</text>
</comment>
<reference evidence="5 6" key="1">
    <citation type="journal article" date="2012" name="Eukaryot. Cell">
        <title>Draft genome sequence of CBS 2479, the standard type strain of Trichosporon asahii.</title>
        <authorList>
            <person name="Yang R.Y."/>
            <person name="Li H.T."/>
            <person name="Zhu H."/>
            <person name="Zhou G.P."/>
            <person name="Wang M."/>
            <person name="Wang L."/>
        </authorList>
    </citation>
    <scope>NUCLEOTIDE SEQUENCE [LARGE SCALE GENOMIC DNA]</scope>
    <source>
        <strain evidence="6">ATCC 90039 / CBS 2479 / JCM 2466 / KCTC 7840 / NCYC 2677 / UAMH 7654</strain>
    </source>
</reference>
<dbReference type="FunFam" id="3.90.930.12:FF:000004">
    <property type="entry name" value="60S ribosomal protein L9"/>
    <property type="match status" value="1"/>
</dbReference>
<dbReference type="Proteomes" id="UP000002748">
    <property type="component" value="Unassembled WGS sequence"/>
</dbReference>
<dbReference type="AlphaFoldDB" id="J5Q281"/>
<dbReference type="KEGG" id="tasa:A1Q1_06549"/>
<feature type="domain" description="Large ribosomal subunit protein uL6 alpha-beta" evidence="4">
    <location>
        <begin position="12"/>
        <end position="84"/>
    </location>
</feature>
<dbReference type="PIRSF" id="PIRSF002162">
    <property type="entry name" value="Ribosomal_L6"/>
    <property type="match status" value="1"/>
</dbReference>
<dbReference type="RefSeq" id="XP_014177138.1">
    <property type="nucleotide sequence ID" value="XM_014321663.1"/>
</dbReference>
<dbReference type="InterPro" id="IPR000702">
    <property type="entry name" value="Ribosomal_uL6-like"/>
</dbReference>
<feature type="domain" description="Large ribosomal subunit protein uL6 alpha-beta" evidence="4">
    <location>
        <begin position="109"/>
        <end position="174"/>
    </location>
</feature>
<dbReference type="PANTHER" id="PTHR11655">
    <property type="entry name" value="60S/50S RIBOSOMAL PROTEIN L6/L9"/>
    <property type="match status" value="1"/>
</dbReference>
<proteinExistence type="inferred from homology"/>
<dbReference type="GO" id="GO:0019843">
    <property type="term" value="F:rRNA binding"/>
    <property type="evidence" value="ECO:0007669"/>
    <property type="project" value="InterPro"/>
</dbReference>
<dbReference type="GO" id="GO:0002181">
    <property type="term" value="P:cytoplasmic translation"/>
    <property type="evidence" value="ECO:0007669"/>
    <property type="project" value="TreeGrafter"/>
</dbReference>
<dbReference type="InterPro" id="IPR036789">
    <property type="entry name" value="Ribosomal_uL6-like_a/b-dom_sf"/>
</dbReference>
<evidence type="ECO:0000256" key="2">
    <source>
        <dbReference type="ARBA" id="ARBA00022980"/>
    </source>
</evidence>
<dbReference type="PANTHER" id="PTHR11655:SF16">
    <property type="entry name" value="60S RIBOSOMAL PROTEIN L9"/>
    <property type="match status" value="1"/>
</dbReference>
<organism evidence="5 6">
    <name type="scientific">Trichosporon asahii var. asahii (strain ATCC 90039 / CBS 2479 / JCM 2466 / KCTC 7840 / NBRC 103889/ NCYC 2677 / UAMH 7654)</name>
    <name type="common">Yeast</name>
    <dbReference type="NCBI Taxonomy" id="1186058"/>
    <lineage>
        <taxon>Eukaryota</taxon>
        <taxon>Fungi</taxon>
        <taxon>Dikarya</taxon>
        <taxon>Basidiomycota</taxon>
        <taxon>Agaricomycotina</taxon>
        <taxon>Tremellomycetes</taxon>
        <taxon>Trichosporonales</taxon>
        <taxon>Trichosporonaceae</taxon>
        <taxon>Trichosporon</taxon>
    </lineage>
</organism>
<evidence type="ECO:0000313" key="5">
    <source>
        <dbReference type="EMBL" id="EJT45078.1"/>
    </source>
</evidence>
<dbReference type="GO" id="GO:0022625">
    <property type="term" value="C:cytosolic large ribosomal subunit"/>
    <property type="evidence" value="ECO:0007669"/>
    <property type="project" value="TreeGrafter"/>
</dbReference>
<evidence type="ECO:0000256" key="1">
    <source>
        <dbReference type="ARBA" id="ARBA00009356"/>
    </source>
</evidence>
<dbReference type="OrthoDB" id="10252633at2759"/>
<evidence type="ECO:0000313" key="6">
    <source>
        <dbReference type="Proteomes" id="UP000002748"/>
    </source>
</evidence>
<dbReference type="GO" id="GO:0003735">
    <property type="term" value="F:structural constituent of ribosome"/>
    <property type="evidence" value="ECO:0007669"/>
    <property type="project" value="InterPro"/>
</dbReference>
<keyword evidence="2 5" id="KW-0689">Ribosomal protein</keyword>
<dbReference type="VEuPathDB" id="FungiDB:A1Q1_06549"/>
<dbReference type="HOGENOM" id="CLU_065464_0_0_1"/>
<accession>J5Q281</accession>
<sequence length="188" mass="20750">MKDLSSVETLTIPAGVSIKVKARKVTVEGPRGTLHKNVGHVAMDIQVNGNKVIFTIWHGGRKHVACLRTIKSAVENMVIGVTKGFLYKMKLVYAHFPINAIPADDGSSIQIRNFLGEKFVRECPMLEGTKVSLSDVKDEIILQGNDIEKVSQSAASITDKCRVKNKDIRKFLDGIYISERTNVVVDEA</sequence>
<dbReference type="SUPFAM" id="SSF56053">
    <property type="entry name" value="Ribosomal protein L6"/>
    <property type="match status" value="2"/>
</dbReference>
<keyword evidence="3" id="KW-0687">Ribonucleoprotein</keyword>
<dbReference type="FunFam" id="3.90.930.12:FF:000003">
    <property type="entry name" value="60S ribosomal protein L9"/>
    <property type="match status" value="1"/>
</dbReference>
<dbReference type="Pfam" id="PF00347">
    <property type="entry name" value="Ribosomal_L6"/>
    <property type="match status" value="2"/>
</dbReference>
<dbReference type="EMBL" id="ALBS01000336">
    <property type="protein sequence ID" value="EJT45078.1"/>
    <property type="molecule type" value="Genomic_DNA"/>
</dbReference>
<dbReference type="Gene3D" id="3.90.930.12">
    <property type="entry name" value="Ribosomal protein L6, alpha-beta domain"/>
    <property type="match status" value="2"/>
</dbReference>
<name>J5Q281_TRIAS</name>
<gene>
    <name evidence="5" type="ORF">A1Q1_06549</name>
</gene>